<evidence type="ECO:0000256" key="1">
    <source>
        <dbReference type="SAM" id="SignalP"/>
    </source>
</evidence>
<dbReference type="Proteomes" id="UP001549691">
    <property type="component" value="Unassembled WGS sequence"/>
</dbReference>
<comment type="caution">
    <text evidence="2">The sequence shown here is derived from an EMBL/GenBank/DDBJ whole genome shotgun (WGS) entry which is preliminary data.</text>
</comment>
<protein>
    <submittedName>
        <fullName evidence="2">Uncharacterized protein</fullName>
    </submittedName>
</protein>
<accession>A0ABV2TGT8</accession>
<proteinExistence type="predicted"/>
<evidence type="ECO:0000313" key="3">
    <source>
        <dbReference type="Proteomes" id="UP001549691"/>
    </source>
</evidence>
<name>A0ABV2TGT8_9RHOO</name>
<dbReference type="RefSeq" id="WP_354599590.1">
    <property type="nucleotide sequence ID" value="NZ_JBEWZI010000002.1"/>
</dbReference>
<reference evidence="2 3" key="1">
    <citation type="submission" date="2024-07" db="EMBL/GenBank/DDBJ databases">
        <title>Uliginosibacterium flavum JJ3220;KACC:17644.</title>
        <authorList>
            <person name="Kim M.K."/>
        </authorList>
    </citation>
    <scope>NUCLEOTIDE SEQUENCE [LARGE SCALE GENOMIC DNA]</scope>
    <source>
        <strain evidence="2 3">KACC:17644</strain>
    </source>
</reference>
<sequence length="155" mass="16700">MLHLRSVLTAFTLALALHAVPANAGPQAEALGQCFVNSTTAAEKETLSRWLFVVLAQQPEVRDLASIPDATKVETDRAMAKLVERMVTAACRGPAQQTLLQEGQAGLSQSLEVFGQAAARKIFAEPSVVSAANGFTRYIDMARIVQSFLLIQFGR</sequence>
<gene>
    <name evidence="2" type="ORF">ABXR19_02955</name>
</gene>
<organism evidence="2 3">
    <name type="scientific">Uliginosibacterium flavum</name>
    <dbReference type="NCBI Taxonomy" id="1396831"/>
    <lineage>
        <taxon>Bacteria</taxon>
        <taxon>Pseudomonadati</taxon>
        <taxon>Pseudomonadota</taxon>
        <taxon>Betaproteobacteria</taxon>
        <taxon>Rhodocyclales</taxon>
        <taxon>Zoogloeaceae</taxon>
        <taxon>Uliginosibacterium</taxon>
    </lineage>
</organism>
<keyword evidence="1" id="KW-0732">Signal</keyword>
<feature type="signal peptide" evidence="1">
    <location>
        <begin position="1"/>
        <end position="24"/>
    </location>
</feature>
<dbReference type="EMBL" id="JBEWZI010000002">
    <property type="protein sequence ID" value="MET7013134.1"/>
    <property type="molecule type" value="Genomic_DNA"/>
</dbReference>
<keyword evidence="3" id="KW-1185">Reference proteome</keyword>
<evidence type="ECO:0000313" key="2">
    <source>
        <dbReference type="EMBL" id="MET7013134.1"/>
    </source>
</evidence>
<feature type="chain" id="PRO_5045099991" evidence="1">
    <location>
        <begin position="25"/>
        <end position="155"/>
    </location>
</feature>